<proteinExistence type="predicted"/>
<evidence type="ECO:0000313" key="1">
    <source>
        <dbReference type="EMBL" id="GAC19228.1"/>
    </source>
</evidence>
<name>K6YRD5_9ALTE</name>
<evidence type="ECO:0000313" key="2">
    <source>
        <dbReference type="Proteomes" id="UP000006327"/>
    </source>
</evidence>
<sequence>MLDDDVLAFIPVNRADQGIKMLFFKRIDGYLAPAIFHMYWLNKNNCHQQSH</sequence>
<organism evidence="1 2">
    <name type="scientific">Paraglaciecola arctica BSs20135</name>
    <dbReference type="NCBI Taxonomy" id="493475"/>
    <lineage>
        <taxon>Bacteria</taxon>
        <taxon>Pseudomonadati</taxon>
        <taxon>Pseudomonadota</taxon>
        <taxon>Gammaproteobacteria</taxon>
        <taxon>Alteromonadales</taxon>
        <taxon>Alteromonadaceae</taxon>
        <taxon>Paraglaciecola</taxon>
    </lineage>
</organism>
<dbReference type="AlphaFoldDB" id="K6YRD5"/>
<protein>
    <submittedName>
        <fullName evidence="1">Uncharacterized protein</fullName>
    </submittedName>
</protein>
<dbReference type="Proteomes" id="UP000006327">
    <property type="component" value="Unassembled WGS sequence"/>
</dbReference>
<keyword evidence="2" id="KW-1185">Reference proteome</keyword>
<gene>
    <name evidence="1" type="ORF">GARC_2261</name>
</gene>
<dbReference type="STRING" id="493475.GARC_2261"/>
<dbReference type="EMBL" id="BAEO01000028">
    <property type="protein sequence ID" value="GAC19228.1"/>
    <property type="molecule type" value="Genomic_DNA"/>
</dbReference>
<comment type="caution">
    <text evidence="1">The sequence shown here is derived from an EMBL/GenBank/DDBJ whole genome shotgun (WGS) entry which is preliminary data.</text>
</comment>
<reference evidence="1 2" key="1">
    <citation type="journal article" date="2017" name="Antonie Van Leeuwenhoek">
        <title>Rhizobium rhizosphaerae sp. nov., a novel species isolated from rice rhizosphere.</title>
        <authorList>
            <person name="Zhao J.J."/>
            <person name="Zhang J."/>
            <person name="Zhang R.J."/>
            <person name="Zhang C.W."/>
            <person name="Yin H.Q."/>
            <person name="Zhang X.X."/>
        </authorList>
    </citation>
    <scope>NUCLEOTIDE SEQUENCE [LARGE SCALE GENOMIC DNA]</scope>
    <source>
        <strain evidence="1 2">BSs20135</strain>
    </source>
</reference>
<accession>K6YRD5</accession>